<evidence type="ECO:0000256" key="9">
    <source>
        <dbReference type="ARBA" id="ARBA00023136"/>
    </source>
</evidence>
<evidence type="ECO:0000256" key="7">
    <source>
        <dbReference type="ARBA" id="ARBA00022840"/>
    </source>
</evidence>
<evidence type="ECO:0000256" key="10">
    <source>
        <dbReference type="ARBA" id="ARBA00025157"/>
    </source>
</evidence>
<dbReference type="Gene3D" id="3.40.50.300">
    <property type="entry name" value="P-loop containing nucleotide triphosphate hydrolases"/>
    <property type="match status" value="2"/>
</dbReference>
<keyword evidence="9" id="KW-0472">Membrane</keyword>
<dbReference type="InterPro" id="IPR003593">
    <property type="entry name" value="AAA+_ATPase"/>
</dbReference>
<comment type="caution">
    <text evidence="13">The sequence shown here is derived from an EMBL/GenBank/DDBJ whole genome shotgun (WGS) entry which is preliminary data.</text>
</comment>
<keyword evidence="6" id="KW-0547">Nucleotide-binding</keyword>
<evidence type="ECO:0000256" key="5">
    <source>
        <dbReference type="ARBA" id="ARBA00022737"/>
    </source>
</evidence>
<keyword evidence="3" id="KW-0813">Transport</keyword>
<dbReference type="InterPro" id="IPR017871">
    <property type="entry name" value="ABC_transporter-like_CS"/>
</dbReference>
<evidence type="ECO:0000256" key="6">
    <source>
        <dbReference type="ARBA" id="ARBA00022741"/>
    </source>
</evidence>
<dbReference type="AlphaFoldDB" id="A0A9E5DPA3"/>
<dbReference type="Proteomes" id="UP001068021">
    <property type="component" value="Unassembled WGS sequence"/>
</dbReference>
<evidence type="ECO:0000313" key="12">
    <source>
        <dbReference type="EMBL" id="MCZ3367126.1"/>
    </source>
</evidence>
<dbReference type="InterPro" id="IPR015856">
    <property type="entry name" value="ABC_transpr_CbiO/EcfA_su"/>
</dbReference>
<dbReference type="InterPro" id="IPR050095">
    <property type="entry name" value="ECF_ABC_transporter_ATP-bd"/>
</dbReference>
<feature type="domain" description="ABC transporter" evidence="11">
    <location>
        <begin position="312"/>
        <end position="560"/>
    </location>
</feature>
<dbReference type="SUPFAM" id="SSF52540">
    <property type="entry name" value="P-loop containing nucleoside triphosphate hydrolases"/>
    <property type="match status" value="2"/>
</dbReference>
<evidence type="ECO:0000313" key="13">
    <source>
        <dbReference type="EMBL" id="MCZ3373726.1"/>
    </source>
</evidence>
<feature type="domain" description="ABC transporter" evidence="11">
    <location>
        <begin position="4"/>
        <end position="242"/>
    </location>
</feature>
<dbReference type="EMBL" id="JAPVES010000030">
    <property type="protein sequence ID" value="MCZ3373726.1"/>
    <property type="molecule type" value="Genomic_DNA"/>
</dbReference>
<evidence type="ECO:0000256" key="8">
    <source>
        <dbReference type="ARBA" id="ARBA00022967"/>
    </source>
</evidence>
<name>A0A9E5DPA3_9EURY</name>
<dbReference type="EMBL" id="JAPVER010000020">
    <property type="protein sequence ID" value="MCZ3367126.1"/>
    <property type="molecule type" value="Genomic_DNA"/>
</dbReference>
<evidence type="ECO:0000256" key="3">
    <source>
        <dbReference type="ARBA" id="ARBA00022448"/>
    </source>
</evidence>
<organism evidence="13">
    <name type="scientific">Methanobacterium veterum</name>
    <dbReference type="NCBI Taxonomy" id="408577"/>
    <lineage>
        <taxon>Archaea</taxon>
        <taxon>Methanobacteriati</taxon>
        <taxon>Methanobacteriota</taxon>
        <taxon>Methanomada group</taxon>
        <taxon>Methanobacteria</taxon>
        <taxon>Methanobacteriales</taxon>
        <taxon>Methanobacteriaceae</taxon>
        <taxon>Methanobacterium</taxon>
    </lineage>
</organism>
<dbReference type="PROSITE" id="PS50893">
    <property type="entry name" value="ABC_TRANSPORTER_2"/>
    <property type="match status" value="2"/>
</dbReference>
<dbReference type="InterPro" id="IPR003439">
    <property type="entry name" value="ABC_transporter-like_ATP-bd"/>
</dbReference>
<sequence length="581" mass="66837">MALISFKNFYFKYNEKDRNVLSNINLEVLPGEFVLFCGPSGSGKTTLLTNLKKEIRPAGVYEGKIHYDDEDIEMLEDKKSACEIGFLFQNPEDQFVSDNVLQEIAFPLENIGLPTEDIRNRIAEMAAFFGLEKYLYKNIKELSGGQKQLVNLCSLLVLKPKLLLLDEPTSQLDPIAAYNFLSMLRRLNEEFSITIMATEHRIDNIFPFADKTVFLEDGHIKYINKPRTICSKAYQNPVFRNYLPSVTRVHFLLQSKYSFLNKCKIPLNIREGMQELNFLDEKLKESGTALWRDINVNLFKNSENLDSSDILLKCKDIWFGYINDHIILRGVFLDIKKGEFISIFGGNGTGKTTLLQILSGIIKPQKGKIKLKKGIKVGYVHQNPMVHFWRDTVQEELSLNFLEKLEDNNSSKFRRLQKYMPQNSHENINSNNNQIILDSEKEKLIEFFGISHLLDKHPYDCSGGEKQKIAIVKSLLTKPDILFLDEPTKGLDPVSKLHLAYKLKKMQENGLTIVMATHDIEFAAEYSKRCMILFDGKIQIDNTPKAVFSSNNFYTTFVNRMVKNFLPESITLNDVKEKWIG</sequence>
<dbReference type="CDD" id="cd03225">
    <property type="entry name" value="ABC_cobalt_CbiO_domain1"/>
    <property type="match status" value="2"/>
</dbReference>
<dbReference type="GO" id="GO:0043190">
    <property type="term" value="C:ATP-binding cassette (ABC) transporter complex"/>
    <property type="evidence" value="ECO:0007669"/>
    <property type="project" value="TreeGrafter"/>
</dbReference>
<dbReference type="PROSITE" id="PS00211">
    <property type="entry name" value="ABC_TRANSPORTER_1"/>
    <property type="match status" value="2"/>
</dbReference>
<comment type="subcellular location">
    <subcellularLocation>
        <location evidence="1">Cell membrane</location>
        <topology evidence="1">Peripheral membrane protein</topology>
    </subcellularLocation>
</comment>
<dbReference type="GO" id="GO:0042626">
    <property type="term" value="F:ATPase-coupled transmembrane transporter activity"/>
    <property type="evidence" value="ECO:0007669"/>
    <property type="project" value="TreeGrafter"/>
</dbReference>
<evidence type="ECO:0000256" key="2">
    <source>
        <dbReference type="ARBA" id="ARBA00005417"/>
    </source>
</evidence>
<dbReference type="GO" id="GO:0016887">
    <property type="term" value="F:ATP hydrolysis activity"/>
    <property type="evidence" value="ECO:0007669"/>
    <property type="project" value="InterPro"/>
</dbReference>
<gene>
    <name evidence="13" type="ORF">O3H35_13840</name>
    <name evidence="12" type="ORF">O3H54_14650</name>
</gene>
<proteinExistence type="inferred from homology"/>
<evidence type="ECO:0000313" key="14">
    <source>
        <dbReference type="Proteomes" id="UP001068021"/>
    </source>
</evidence>
<comment type="similarity">
    <text evidence="2">Belongs to the ABC transporter superfamily.</text>
</comment>
<protein>
    <submittedName>
        <fullName evidence="13">ATP-binding cassette domain-containing protein</fullName>
    </submittedName>
</protein>
<dbReference type="PANTHER" id="PTHR43553">
    <property type="entry name" value="HEAVY METAL TRANSPORTER"/>
    <property type="match status" value="1"/>
</dbReference>
<keyword evidence="8" id="KW-1278">Translocase</keyword>
<keyword evidence="4" id="KW-1003">Cell membrane</keyword>
<reference evidence="13" key="1">
    <citation type="submission" date="2022-12" db="EMBL/GenBank/DDBJ databases">
        <title>Reclassification of two methanogenic archaea species isolated from the Kolyma lowland permafrost.</title>
        <authorList>
            <person name="Trubitsyn V.E."/>
            <person name="Rivkina E.M."/>
            <person name="Shcherbakova V.A."/>
        </authorList>
    </citation>
    <scope>NUCLEOTIDE SEQUENCE</scope>
    <source>
        <strain evidence="12">M2</strain>
        <strain evidence="13">MK4</strain>
    </source>
</reference>
<dbReference type="PANTHER" id="PTHR43553:SF23">
    <property type="entry name" value="ABC TRANSPORTER ATP-BINDING COMPONENT"/>
    <property type="match status" value="1"/>
</dbReference>
<dbReference type="RefSeq" id="WP_052376241.1">
    <property type="nucleotide sequence ID" value="NZ_JAPVER010000020.1"/>
</dbReference>
<dbReference type="GO" id="GO:0005524">
    <property type="term" value="F:ATP binding"/>
    <property type="evidence" value="ECO:0007669"/>
    <property type="project" value="UniProtKB-KW"/>
</dbReference>
<keyword evidence="5" id="KW-0677">Repeat</keyword>
<keyword evidence="14" id="KW-1185">Reference proteome</keyword>
<evidence type="ECO:0000256" key="4">
    <source>
        <dbReference type="ARBA" id="ARBA00022475"/>
    </source>
</evidence>
<comment type="function">
    <text evidence="10">Probably part of an ABC transporter complex. Responsible for energy coupling to the transport system.</text>
</comment>
<dbReference type="InterPro" id="IPR027417">
    <property type="entry name" value="P-loop_NTPase"/>
</dbReference>
<dbReference type="Pfam" id="PF00005">
    <property type="entry name" value="ABC_tran"/>
    <property type="match status" value="2"/>
</dbReference>
<dbReference type="Proteomes" id="UP001074446">
    <property type="component" value="Unassembled WGS sequence"/>
</dbReference>
<keyword evidence="7 13" id="KW-0067">ATP-binding</keyword>
<dbReference type="SMART" id="SM00382">
    <property type="entry name" value="AAA"/>
    <property type="match status" value="2"/>
</dbReference>
<accession>A0A9E5DPA3</accession>
<evidence type="ECO:0000256" key="1">
    <source>
        <dbReference type="ARBA" id="ARBA00004202"/>
    </source>
</evidence>
<evidence type="ECO:0000259" key="11">
    <source>
        <dbReference type="PROSITE" id="PS50893"/>
    </source>
</evidence>